<dbReference type="InterPro" id="IPR035093">
    <property type="entry name" value="RelE/ParE_toxin_dom_sf"/>
</dbReference>
<evidence type="ECO:0000313" key="2">
    <source>
        <dbReference type="EMBL" id="MBB5040498.1"/>
    </source>
</evidence>
<dbReference type="AlphaFoldDB" id="A0A7W7YQJ1"/>
<reference evidence="2 3" key="1">
    <citation type="submission" date="2020-08" db="EMBL/GenBank/DDBJ databases">
        <title>Genomic Encyclopedia of Type Strains, Phase IV (KMG-IV): sequencing the most valuable type-strain genomes for metagenomic binning, comparative biology and taxonomic classification.</title>
        <authorList>
            <person name="Goeker M."/>
        </authorList>
    </citation>
    <scope>NUCLEOTIDE SEQUENCE [LARGE SCALE GENOMIC DNA]</scope>
    <source>
        <strain evidence="2 3">DSM 12251</strain>
    </source>
</reference>
<keyword evidence="1" id="KW-1277">Toxin-antitoxin system</keyword>
<name>A0A7W7YQJ1_9BACT</name>
<dbReference type="Proteomes" id="UP000534294">
    <property type="component" value="Unassembled WGS sequence"/>
</dbReference>
<dbReference type="InterPro" id="IPR007712">
    <property type="entry name" value="RelE/ParE_toxin"/>
</dbReference>
<dbReference type="RefSeq" id="WP_184213125.1">
    <property type="nucleotide sequence ID" value="NZ_JACHIF010000014.1"/>
</dbReference>
<evidence type="ECO:0000313" key="3">
    <source>
        <dbReference type="Proteomes" id="UP000534294"/>
    </source>
</evidence>
<dbReference type="Gene3D" id="3.30.2310.20">
    <property type="entry name" value="RelE-like"/>
    <property type="match status" value="1"/>
</dbReference>
<dbReference type="Pfam" id="PF05016">
    <property type="entry name" value="ParE_toxin"/>
    <property type="match status" value="1"/>
</dbReference>
<dbReference type="EMBL" id="JACHIF010000014">
    <property type="protein sequence ID" value="MBB5040498.1"/>
    <property type="molecule type" value="Genomic_DNA"/>
</dbReference>
<comment type="caution">
    <text evidence="2">The sequence shown here is derived from an EMBL/GenBank/DDBJ whole genome shotgun (WGS) entry which is preliminary data.</text>
</comment>
<sequence>MEIIRHPKLAEDIRDAALHYAEISERVLAAYWSELDSVLASVKRNPRSHHYDSCGLRRASLRKFPYHLLYEVDDDAIYLVVLRHDKRHPDYGVDRR</sequence>
<accession>A0A7W7YQJ1</accession>
<gene>
    <name evidence="2" type="ORF">HNQ64_004784</name>
</gene>
<organism evidence="2 3">
    <name type="scientific">Prosthecobacter dejongeii</name>
    <dbReference type="NCBI Taxonomy" id="48465"/>
    <lineage>
        <taxon>Bacteria</taxon>
        <taxon>Pseudomonadati</taxon>
        <taxon>Verrucomicrobiota</taxon>
        <taxon>Verrucomicrobiia</taxon>
        <taxon>Verrucomicrobiales</taxon>
        <taxon>Verrucomicrobiaceae</taxon>
        <taxon>Prosthecobacter</taxon>
    </lineage>
</organism>
<keyword evidence="3" id="KW-1185">Reference proteome</keyword>
<protein>
    <submittedName>
        <fullName evidence="2">Plasmid stabilization system protein ParE</fullName>
    </submittedName>
</protein>
<evidence type="ECO:0000256" key="1">
    <source>
        <dbReference type="ARBA" id="ARBA00022649"/>
    </source>
</evidence>
<proteinExistence type="predicted"/>